<dbReference type="Pfam" id="PF02245">
    <property type="entry name" value="Pur_DNA_glyco"/>
    <property type="match status" value="1"/>
</dbReference>
<protein>
    <recommendedName>
        <fullName evidence="5">Putative 3-methyladenine DNA glycosylase</fullName>
        <ecNumber evidence="5">3.2.2.-</ecNumber>
    </recommendedName>
</protein>
<gene>
    <name evidence="6" type="ORF">Cha6605_2390</name>
</gene>
<keyword evidence="2 5" id="KW-0227">DNA damage</keyword>
<name>K9UGA3_CHAP6</name>
<dbReference type="AlphaFoldDB" id="K9UGA3"/>
<dbReference type="HOGENOM" id="CLU_060471_4_0_3"/>
<dbReference type="Gene3D" id="3.10.300.10">
    <property type="entry name" value="Methylpurine-DNA glycosylase (MPG)"/>
    <property type="match status" value="1"/>
</dbReference>
<dbReference type="InterPro" id="IPR003180">
    <property type="entry name" value="MPG"/>
</dbReference>
<proteinExistence type="inferred from homology"/>
<accession>K9UGA3</accession>
<evidence type="ECO:0000313" key="6">
    <source>
        <dbReference type="EMBL" id="AFY93451.1"/>
    </source>
</evidence>
<dbReference type="PANTHER" id="PTHR10429:SF0">
    <property type="entry name" value="DNA-3-METHYLADENINE GLYCOSYLASE"/>
    <property type="match status" value="1"/>
</dbReference>
<dbReference type="PANTHER" id="PTHR10429">
    <property type="entry name" value="DNA-3-METHYLADENINE GLYCOSYLASE"/>
    <property type="match status" value="1"/>
</dbReference>
<dbReference type="InterPro" id="IPR036995">
    <property type="entry name" value="MPG_sf"/>
</dbReference>
<dbReference type="Proteomes" id="UP000010366">
    <property type="component" value="Chromosome"/>
</dbReference>
<dbReference type="NCBIfam" id="TIGR00567">
    <property type="entry name" value="3mg"/>
    <property type="match status" value="1"/>
</dbReference>
<dbReference type="InterPro" id="IPR011034">
    <property type="entry name" value="Formyl_transferase-like_C_sf"/>
</dbReference>
<dbReference type="CDD" id="cd00540">
    <property type="entry name" value="AAG"/>
    <property type="match status" value="1"/>
</dbReference>
<keyword evidence="4 5" id="KW-0234">DNA repair</keyword>
<evidence type="ECO:0000256" key="3">
    <source>
        <dbReference type="ARBA" id="ARBA00022801"/>
    </source>
</evidence>
<evidence type="ECO:0000256" key="5">
    <source>
        <dbReference type="HAMAP-Rule" id="MF_00527"/>
    </source>
</evidence>
<dbReference type="PATRIC" id="fig|1173020.3.peg.2711"/>
<keyword evidence="3 5" id="KW-0378">Hydrolase</keyword>
<dbReference type="HAMAP" id="MF_00527">
    <property type="entry name" value="3MGH"/>
    <property type="match status" value="1"/>
</dbReference>
<sequence length="226" mass="24966">MLGNYNPTGDYSTQAVIMERVIPTEWFDRSAVSVAPDLIGCTLVRQLPDGTQLRGMIVETEAYQEGDPACHAYRKQTKRNQIMFGGPGYVYVYLIYGMYHCVNVVTDRIGAPSAVLIRALELAPATLSAISLKPKEKPIRAAAGPGKLCLAMQISLDLYGTKLESGQAMWIEHRSIDWQAKLDIGTIELTQTTRIGLTQGVDLPWRWYVKGCKAVSVFEKLPLVGS</sequence>
<dbReference type="RefSeq" id="WP_015159601.1">
    <property type="nucleotide sequence ID" value="NC_019697.1"/>
</dbReference>
<dbReference type="GO" id="GO:0003905">
    <property type="term" value="F:alkylbase DNA N-glycosylase activity"/>
    <property type="evidence" value="ECO:0007669"/>
    <property type="project" value="InterPro"/>
</dbReference>
<evidence type="ECO:0000256" key="4">
    <source>
        <dbReference type="ARBA" id="ARBA00023204"/>
    </source>
</evidence>
<evidence type="ECO:0000256" key="2">
    <source>
        <dbReference type="ARBA" id="ARBA00022763"/>
    </source>
</evidence>
<dbReference type="EC" id="3.2.2.-" evidence="5"/>
<dbReference type="EMBL" id="CP003600">
    <property type="protein sequence ID" value="AFY93451.1"/>
    <property type="molecule type" value="Genomic_DNA"/>
</dbReference>
<reference evidence="6 7" key="1">
    <citation type="submission" date="2012-05" db="EMBL/GenBank/DDBJ databases">
        <title>Finished chromosome of genome of Chamaesiphon sp. PCC 6605.</title>
        <authorList>
            <consortium name="US DOE Joint Genome Institute"/>
            <person name="Gugger M."/>
            <person name="Coursin T."/>
            <person name="Rippka R."/>
            <person name="Tandeau De Marsac N."/>
            <person name="Huntemann M."/>
            <person name="Wei C.-L."/>
            <person name="Han J."/>
            <person name="Detter J.C."/>
            <person name="Han C."/>
            <person name="Tapia R."/>
            <person name="Chen A."/>
            <person name="Kyrpides N."/>
            <person name="Mavromatis K."/>
            <person name="Markowitz V."/>
            <person name="Szeto E."/>
            <person name="Ivanova N."/>
            <person name="Pagani I."/>
            <person name="Pati A."/>
            <person name="Goodwin L."/>
            <person name="Nordberg H.P."/>
            <person name="Cantor M.N."/>
            <person name="Hua S.X."/>
            <person name="Woyke T."/>
            <person name="Kerfeld C.A."/>
        </authorList>
    </citation>
    <scope>NUCLEOTIDE SEQUENCE [LARGE SCALE GENOMIC DNA]</scope>
    <source>
        <strain evidence="7">ATCC 27169 / PCC 6605</strain>
    </source>
</reference>
<dbReference type="STRING" id="1173020.Cha6605_2390"/>
<dbReference type="SUPFAM" id="SSF50486">
    <property type="entry name" value="FMT C-terminal domain-like"/>
    <property type="match status" value="1"/>
</dbReference>
<dbReference type="eggNOG" id="COG2094">
    <property type="taxonomic scope" value="Bacteria"/>
</dbReference>
<evidence type="ECO:0000256" key="1">
    <source>
        <dbReference type="ARBA" id="ARBA00009232"/>
    </source>
</evidence>
<dbReference type="FunFam" id="3.10.300.10:FF:000001">
    <property type="entry name" value="Putative 3-methyladenine DNA glycosylase"/>
    <property type="match status" value="1"/>
</dbReference>
<dbReference type="KEGG" id="cmp:Cha6605_2390"/>
<dbReference type="GO" id="GO:0006284">
    <property type="term" value="P:base-excision repair"/>
    <property type="evidence" value="ECO:0007669"/>
    <property type="project" value="InterPro"/>
</dbReference>
<keyword evidence="7" id="KW-1185">Reference proteome</keyword>
<dbReference type="GO" id="GO:0003677">
    <property type="term" value="F:DNA binding"/>
    <property type="evidence" value="ECO:0007669"/>
    <property type="project" value="InterPro"/>
</dbReference>
<evidence type="ECO:0000313" key="7">
    <source>
        <dbReference type="Proteomes" id="UP000010366"/>
    </source>
</evidence>
<comment type="similarity">
    <text evidence="1 5">Belongs to the DNA glycosylase MPG family.</text>
</comment>
<organism evidence="6 7">
    <name type="scientific">Chamaesiphon minutus (strain ATCC 27169 / PCC 6605)</name>
    <dbReference type="NCBI Taxonomy" id="1173020"/>
    <lineage>
        <taxon>Bacteria</taxon>
        <taxon>Bacillati</taxon>
        <taxon>Cyanobacteriota</taxon>
        <taxon>Cyanophyceae</taxon>
        <taxon>Gomontiellales</taxon>
        <taxon>Chamaesiphonaceae</taxon>
        <taxon>Chamaesiphon</taxon>
    </lineage>
</organism>